<name>A0A4U8QBN9_9FIRM</name>
<dbReference type="PANTHER" id="PTHR41317:SF1">
    <property type="entry name" value="PD-(D_E)XK NUCLEASE FAMILY TRANSPOSASE"/>
    <property type="match status" value="1"/>
</dbReference>
<reference evidence="1 2" key="1">
    <citation type="journal article" date="2019" name="Anaerobe">
        <title>Detection of Robinsoniella peoriensis in multiple bone samples of a trauma patient.</title>
        <authorList>
            <person name="Schrottner P."/>
            <person name="Hartwich K."/>
            <person name="Bunk B."/>
            <person name="Schober I."/>
            <person name="Helbig S."/>
            <person name="Rudolph W.W."/>
            <person name="Gunzer F."/>
        </authorList>
    </citation>
    <scope>NUCLEOTIDE SEQUENCE [LARGE SCALE GENOMIC DNA]</scope>
    <source>
        <strain evidence="1 2">DSM 106044</strain>
    </source>
</reference>
<dbReference type="Pfam" id="PF12784">
    <property type="entry name" value="PDDEXK_2"/>
    <property type="match status" value="1"/>
</dbReference>
<dbReference type="AlphaFoldDB" id="A0A4U8QBN9"/>
<dbReference type="InterPro" id="IPR010106">
    <property type="entry name" value="RpnA"/>
</dbReference>
<dbReference type="PANTHER" id="PTHR41317">
    <property type="entry name" value="PD-(D_E)XK NUCLEASE FAMILY TRANSPOSASE"/>
    <property type="match status" value="1"/>
</dbReference>
<gene>
    <name evidence="1" type="ORF">DSM106044_00679</name>
</gene>
<accession>A0A4U8QBN9</accession>
<evidence type="ECO:0000313" key="2">
    <source>
        <dbReference type="Proteomes" id="UP000306509"/>
    </source>
</evidence>
<dbReference type="RefSeq" id="WP_138001785.1">
    <property type="nucleotide sequence ID" value="NZ_QGQD01000015.1"/>
</dbReference>
<sequence>MGCSKKELNGKSHKSLMLPTVDFCFKELMLNEKVRRGFISALLDKKPEEIKEITLLPTILRKEYKDDKIGILDVRVIFNNESQIDIEMQVGPFDFWAERTVFYLCRMYTEQIKEGDSYGTLMKCIHIGILDFKLFDNMENFYSSFHLREDICGMLYTDQLEFHVLELTKLREREYPDSEIYQWAKFLSGKSEEEFREMAEKNEYINEAYEILKHLSEDEKKRMEYEAREKALRDYNHQMYWAEKRGVKEGKKEMALKLLKENVLIDLIALAAGVSTEQVEAWRNENVLTHHAI</sequence>
<dbReference type="EMBL" id="QGQD01000015">
    <property type="protein sequence ID" value="TLD02437.1"/>
    <property type="molecule type" value="Genomic_DNA"/>
</dbReference>
<evidence type="ECO:0000313" key="1">
    <source>
        <dbReference type="EMBL" id="TLD02437.1"/>
    </source>
</evidence>
<dbReference type="STRING" id="180332.GCA_000797495_04169"/>
<keyword evidence="2" id="KW-1185">Reference proteome</keyword>
<protein>
    <submittedName>
        <fullName evidence="1">PD-(D/E)XK nuclease family transposase</fullName>
    </submittedName>
</protein>
<dbReference type="Proteomes" id="UP000306509">
    <property type="component" value="Unassembled WGS sequence"/>
</dbReference>
<comment type="caution">
    <text evidence="1">The sequence shown here is derived from an EMBL/GenBank/DDBJ whole genome shotgun (WGS) entry which is preliminary data.</text>
</comment>
<dbReference type="NCBIfam" id="TIGR01784">
    <property type="entry name" value="T_den_put_tspse"/>
    <property type="match status" value="1"/>
</dbReference>
<organism evidence="1 2">
    <name type="scientific">Robinsoniella peoriensis</name>
    <dbReference type="NCBI Taxonomy" id="180332"/>
    <lineage>
        <taxon>Bacteria</taxon>
        <taxon>Bacillati</taxon>
        <taxon>Bacillota</taxon>
        <taxon>Clostridia</taxon>
        <taxon>Lachnospirales</taxon>
        <taxon>Lachnospiraceae</taxon>
        <taxon>Robinsoniella</taxon>
    </lineage>
</organism>
<proteinExistence type="predicted"/>